<reference evidence="2 3" key="1">
    <citation type="submission" date="2012-10" db="EMBL/GenBank/DDBJ databases">
        <authorList>
            <person name="Zafar N."/>
            <person name="Inman J."/>
            <person name="Hall N."/>
            <person name="Lorenzi H."/>
            <person name="Caler E."/>
        </authorList>
    </citation>
    <scope>NUCLEOTIDE SEQUENCE [LARGE SCALE GENOMIC DNA]</scope>
    <source>
        <strain evidence="2 3">IP1</strain>
    </source>
</reference>
<evidence type="ECO:0000256" key="1">
    <source>
        <dbReference type="RuleBase" id="RU000487"/>
    </source>
</evidence>
<gene>
    <name evidence="2" type="ORF">EIN_283610</name>
</gene>
<dbReference type="OrthoDB" id="408728at2759"/>
<dbReference type="Proteomes" id="UP000014680">
    <property type="component" value="Unassembled WGS sequence"/>
</dbReference>
<dbReference type="Gene3D" id="3.90.640.10">
    <property type="entry name" value="Actin, Chain A, domain 4"/>
    <property type="match status" value="1"/>
</dbReference>
<sequence length="372" mass="41001">MEDGVVIDNGSSLIRVGIAGDDTSKCIVLSGVYLHDGKEKIYSSFMTVPDNAVVAKVPITRGVITNYDVIEKLWTYAIETEIDAVIPEKNFLLTESATAPIVQRKKSAELFLEKLNAKGVEFENSLYLSLLSSGRTTGCVVESGDGVTHVGGYSDWTQINEVGRCEYGGSDVTKYISGVLRSQCGVSESVANYNANRVKTSLCKIALPDFSAIAEMNKTSEDPKYTLPDGRQISIGIERYIACESLFNPELIGIHEIGIHELVVNYLNKLDKDIQQTMLLEMVLTGGNTLFDNLYDRLDTEISKRVTAKHGMHRVIAPPERIMSTWIGGSILMSLSTNASLIVTKKMYDEKGADILRLQQPSNNNNFFKNGY</sequence>
<dbReference type="AlphaFoldDB" id="L7FJS0"/>
<dbReference type="SUPFAM" id="SSF53067">
    <property type="entry name" value="Actin-like ATPase domain"/>
    <property type="match status" value="2"/>
</dbReference>
<name>L7FJS0_ENTIV</name>
<keyword evidence="3" id="KW-1185">Reference proteome</keyword>
<dbReference type="InterPro" id="IPR043129">
    <property type="entry name" value="ATPase_NBD"/>
</dbReference>
<accession>L7FJS0</accession>
<dbReference type="Pfam" id="PF00022">
    <property type="entry name" value="Actin"/>
    <property type="match status" value="1"/>
</dbReference>
<comment type="similarity">
    <text evidence="1">Belongs to the actin family.</text>
</comment>
<dbReference type="Gene3D" id="3.30.420.40">
    <property type="match status" value="2"/>
</dbReference>
<evidence type="ECO:0000313" key="2">
    <source>
        <dbReference type="EMBL" id="ELP84815.1"/>
    </source>
</evidence>
<dbReference type="PRINTS" id="PR00190">
    <property type="entry name" value="ACTIN"/>
</dbReference>
<dbReference type="KEGG" id="eiv:EIN_283610"/>
<dbReference type="EMBL" id="KB207106">
    <property type="protein sequence ID" value="ELP84815.1"/>
    <property type="molecule type" value="Genomic_DNA"/>
</dbReference>
<dbReference type="InterPro" id="IPR004000">
    <property type="entry name" value="Actin"/>
</dbReference>
<dbReference type="GeneID" id="14883840"/>
<proteinExistence type="inferred from homology"/>
<dbReference type="SMART" id="SM00268">
    <property type="entry name" value="ACTIN"/>
    <property type="match status" value="1"/>
</dbReference>
<organism evidence="2 3">
    <name type="scientific">Entamoeba invadens IP1</name>
    <dbReference type="NCBI Taxonomy" id="370355"/>
    <lineage>
        <taxon>Eukaryota</taxon>
        <taxon>Amoebozoa</taxon>
        <taxon>Evosea</taxon>
        <taxon>Archamoebae</taxon>
        <taxon>Mastigamoebida</taxon>
        <taxon>Entamoebidae</taxon>
        <taxon>Entamoeba</taxon>
    </lineage>
</organism>
<dbReference type="PANTHER" id="PTHR11937">
    <property type="entry name" value="ACTIN"/>
    <property type="match status" value="1"/>
</dbReference>
<protein>
    <submittedName>
        <fullName evidence="2">Actin, muscle, putative</fullName>
    </submittedName>
</protein>
<evidence type="ECO:0000313" key="3">
    <source>
        <dbReference type="Proteomes" id="UP000014680"/>
    </source>
</evidence>
<dbReference type="RefSeq" id="XP_004184161.1">
    <property type="nucleotide sequence ID" value="XM_004184113.1"/>
</dbReference>
<dbReference type="VEuPathDB" id="AmoebaDB:EIN_283610"/>